<feature type="transmembrane region" description="Helical" evidence="1">
    <location>
        <begin position="87"/>
        <end position="107"/>
    </location>
</feature>
<keyword evidence="1" id="KW-0472">Membrane</keyword>
<organism evidence="2 3">
    <name type="scientific">Myxococcus xanthus</name>
    <dbReference type="NCBI Taxonomy" id="34"/>
    <lineage>
        <taxon>Bacteria</taxon>
        <taxon>Pseudomonadati</taxon>
        <taxon>Myxococcota</taxon>
        <taxon>Myxococcia</taxon>
        <taxon>Myxococcales</taxon>
        <taxon>Cystobacterineae</taxon>
        <taxon>Myxococcaceae</taxon>
        <taxon>Myxococcus</taxon>
    </lineage>
</organism>
<dbReference type="Proteomes" id="UP000320179">
    <property type="component" value="Chromosome"/>
</dbReference>
<name>A0AAE6G1T7_MYXXA</name>
<dbReference type="EMBL" id="CP017174">
    <property type="protein sequence ID" value="QDE69448.1"/>
    <property type="molecule type" value="Genomic_DNA"/>
</dbReference>
<keyword evidence="1" id="KW-1133">Transmembrane helix</keyword>
<dbReference type="AlphaFoldDB" id="A0AAE6G1T7"/>
<protein>
    <submittedName>
        <fullName evidence="2">Uncharacterized protein</fullName>
    </submittedName>
</protein>
<evidence type="ECO:0000313" key="3">
    <source>
        <dbReference type="Proteomes" id="UP000320179"/>
    </source>
</evidence>
<keyword evidence="1" id="KW-0812">Transmembrane</keyword>
<evidence type="ECO:0000256" key="1">
    <source>
        <dbReference type="SAM" id="Phobius"/>
    </source>
</evidence>
<feature type="transmembrane region" description="Helical" evidence="1">
    <location>
        <begin position="61"/>
        <end position="81"/>
    </location>
</feature>
<sequence>MVDAGVVGPNPEQFEEFARLLFDAVTSRNYALLAALVVVVLVYLLRRFGGGFIPFFNTDRGGAVLVLGVSLAGAVANALAAGAPFSLALMLTALQVALTAAGGFTIIKRILFGSAAIARAELAGAIAAGQVAEKAAAIAVLEQLDSRGGK</sequence>
<dbReference type="RefSeq" id="WP_140798931.1">
    <property type="nucleotide sequence ID" value="NZ_CP017173.1"/>
</dbReference>
<proteinExistence type="predicted"/>
<evidence type="ECO:0000313" key="2">
    <source>
        <dbReference type="EMBL" id="QDE69448.1"/>
    </source>
</evidence>
<accession>A0AAE6G1T7</accession>
<gene>
    <name evidence="2" type="ORF">BHS09_22065</name>
</gene>
<reference evidence="2 3" key="1">
    <citation type="journal article" date="2019" name="Science">
        <title>Social genes are selection hotspots in kin groups of a soil microbe.</title>
        <authorList>
            <person name="Wielgoss S."/>
            <person name="Wolfensberger R."/>
            <person name="Sun L."/>
            <person name="Fiegna F."/>
            <person name="Velicer G.J."/>
        </authorList>
    </citation>
    <scope>NUCLEOTIDE SEQUENCE [LARGE SCALE GENOMIC DNA]</scope>
    <source>
        <strain evidence="2 3">MC3.5.9c15</strain>
    </source>
</reference>
<feature type="transmembrane region" description="Helical" evidence="1">
    <location>
        <begin position="30"/>
        <end position="49"/>
    </location>
</feature>